<dbReference type="AlphaFoldDB" id="A0A9Q0QTF3"/>
<evidence type="ECO:0000313" key="2">
    <source>
        <dbReference type="Proteomes" id="UP001141806"/>
    </source>
</evidence>
<dbReference type="EMBL" id="JAMYWD010000005">
    <property type="protein sequence ID" value="KAJ4971425.1"/>
    <property type="molecule type" value="Genomic_DNA"/>
</dbReference>
<accession>A0A9Q0QTF3</accession>
<dbReference type="Proteomes" id="UP001141806">
    <property type="component" value="Unassembled WGS sequence"/>
</dbReference>
<protein>
    <submittedName>
        <fullName evidence="1">Uncharacterized protein</fullName>
    </submittedName>
</protein>
<organism evidence="1 2">
    <name type="scientific">Protea cynaroides</name>
    <dbReference type="NCBI Taxonomy" id="273540"/>
    <lineage>
        <taxon>Eukaryota</taxon>
        <taxon>Viridiplantae</taxon>
        <taxon>Streptophyta</taxon>
        <taxon>Embryophyta</taxon>
        <taxon>Tracheophyta</taxon>
        <taxon>Spermatophyta</taxon>
        <taxon>Magnoliopsida</taxon>
        <taxon>Proteales</taxon>
        <taxon>Proteaceae</taxon>
        <taxon>Protea</taxon>
    </lineage>
</organism>
<name>A0A9Q0QTF3_9MAGN</name>
<keyword evidence="2" id="KW-1185">Reference proteome</keyword>
<reference evidence="1" key="1">
    <citation type="journal article" date="2023" name="Plant J.">
        <title>The genome of the king protea, Protea cynaroides.</title>
        <authorList>
            <person name="Chang J."/>
            <person name="Duong T.A."/>
            <person name="Schoeman C."/>
            <person name="Ma X."/>
            <person name="Roodt D."/>
            <person name="Barker N."/>
            <person name="Li Z."/>
            <person name="Van de Peer Y."/>
            <person name="Mizrachi E."/>
        </authorList>
    </citation>
    <scope>NUCLEOTIDE SEQUENCE</scope>
    <source>
        <tissue evidence="1">Young leaves</tissue>
    </source>
</reference>
<evidence type="ECO:0000313" key="1">
    <source>
        <dbReference type="EMBL" id="KAJ4971425.1"/>
    </source>
</evidence>
<comment type="caution">
    <text evidence="1">The sequence shown here is derived from an EMBL/GenBank/DDBJ whole genome shotgun (WGS) entry which is preliminary data.</text>
</comment>
<sequence>MWLCRSPLEFRKPRREGAKEGRWSCGGGLAGRQYHSGFPSFLFLLCLIRQNSTPAITNKESGEIERWGRCFGSTVGSTRSGTWLNGDGLVQPNGGFGIIMLD</sequence>
<proteinExistence type="predicted"/>
<gene>
    <name evidence="1" type="ORF">NE237_004524</name>
</gene>